<dbReference type="RefSeq" id="WP_022746894.1">
    <property type="nucleotide sequence ID" value="NC_022571.1"/>
</dbReference>
<dbReference type="AlphaFoldDB" id="U5MWB0"/>
<sequence length="343" mass="38603">MKKSTRIICLTVIGLLIQQAVFLFVEKVYMATDININIFKEDDSQDSKNEAKEFNLKDNVDEVKVSSNGRYAAYLINNKLKVLDSRENTAKTIDSDGEMVFYKWVTNSDRIIGVQKIKENGKYYFQPVAFDAKNAQKIDLADFDLKELKIQLSNNDDKIDNVVFSVGTHSLYIKVKKNNGKCDLYRANTMNQLEKVRSDKDIGDILVPTTGANAIMEMGSNVTILNSTGNLAVSKFSQPKVLGTDVNDNVYFGDEVNGKIDKIAYAVASDKYKEWKTISIKTPVEKSNISVDFSGKIYINNEGENNVLELTTNKTIKYEGKFVQSYSNGVISRVKNKLIKNPL</sequence>
<proteinExistence type="predicted"/>
<name>U5MWB0_CLOSA</name>
<dbReference type="SUPFAM" id="SSF101898">
    <property type="entry name" value="NHL repeat"/>
    <property type="match status" value="1"/>
</dbReference>
<gene>
    <name evidence="1" type="ORF">CLSA_c27780</name>
</gene>
<dbReference type="KEGG" id="csb:CLSA_c27780"/>
<evidence type="ECO:0000313" key="1">
    <source>
        <dbReference type="EMBL" id="AGX43747.1"/>
    </source>
</evidence>
<dbReference type="EMBL" id="CP006721">
    <property type="protein sequence ID" value="AGX43747.1"/>
    <property type="molecule type" value="Genomic_DNA"/>
</dbReference>
<dbReference type="PATRIC" id="fig|1345695.10.peg.1599"/>
<dbReference type="InterPro" id="IPR011042">
    <property type="entry name" value="6-blade_b-propeller_TolB-like"/>
</dbReference>
<dbReference type="HOGENOM" id="CLU_050665_0_0_9"/>
<reference evidence="1 2" key="1">
    <citation type="journal article" date="2013" name="Genome Announc.">
        <title>Complete Genome Sequence of the Solvent Producer Clostridium saccharobutylicum NCP262 (DSM 13864).</title>
        <authorList>
            <person name="Poehlein A."/>
            <person name="Hartwich K."/>
            <person name="Krabben P."/>
            <person name="Ehrenreich A."/>
            <person name="Liebl W."/>
            <person name="Durre P."/>
            <person name="Gottschalk G."/>
            <person name="Daniel R."/>
        </authorList>
    </citation>
    <scope>NUCLEOTIDE SEQUENCE [LARGE SCALE GENOMIC DNA]</scope>
    <source>
        <strain evidence="1">DSM 13864</strain>
    </source>
</reference>
<dbReference type="Gene3D" id="2.120.10.30">
    <property type="entry name" value="TolB, C-terminal domain"/>
    <property type="match status" value="1"/>
</dbReference>
<evidence type="ECO:0000313" key="2">
    <source>
        <dbReference type="Proteomes" id="UP000017118"/>
    </source>
</evidence>
<keyword evidence="2" id="KW-1185">Reference proteome</keyword>
<organism evidence="1 2">
    <name type="scientific">Clostridium saccharobutylicum DSM 13864</name>
    <dbReference type="NCBI Taxonomy" id="1345695"/>
    <lineage>
        <taxon>Bacteria</taxon>
        <taxon>Bacillati</taxon>
        <taxon>Bacillota</taxon>
        <taxon>Clostridia</taxon>
        <taxon>Eubacteriales</taxon>
        <taxon>Clostridiaceae</taxon>
        <taxon>Clostridium</taxon>
    </lineage>
</organism>
<dbReference type="OrthoDB" id="1630871at2"/>
<dbReference type="Proteomes" id="UP000017118">
    <property type="component" value="Chromosome"/>
</dbReference>
<accession>U5MWB0</accession>
<protein>
    <submittedName>
        <fullName evidence="1">Uncharacterized protein</fullName>
    </submittedName>
</protein>
<dbReference type="GeneID" id="55475177"/>
<dbReference type="eggNOG" id="COG3391">
    <property type="taxonomic scope" value="Bacteria"/>
</dbReference>